<dbReference type="Gene3D" id="3.60.10.10">
    <property type="entry name" value="Endonuclease/exonuclease/phosphatase"/>
    <property type="match status" value="1"/>
</dbReference>
<dbReference type="InterPro" id="IPR036691">
    <property type="entry name" value="Endo/exonu/phosph_ase_sf"/>
</dbReference>
<sequence>MGMGQPIIFIHSFIVYRLSDLYSGHGEPRGAISGVIGHQGKGRELADVMERRKVDILCVQETRWKGSKAHSIGAGFKLFYYGVDSKRNGVGVVLKEEFVRNVLEVKRVSDRVMSLKLEIEGVMLNVVSGYAPQVGCELEEKERFWSELDEVMESIPTGERVVIGADFNGHVGEGNTGDEEVMGKSGVKERNLEGQMVVDFAKRMDMGVVNTYFQKREEHRVTYKSGGRSTQKKRSEIEKKTKWWKLKKEECCEEFRQKLRQALGGQVVLPDDWETTAEVIRETGRKVLGVSSGRRKEDKETWWWNEEVQDSIQRKRLAKKKWDMDRTEENRQEYKELQRRVKREVSKAKQKAYDELYTRLDTREGEKDLYRLARQRDRDGKDVQQKVDKIRKDEVRKALKRMKSGKAVGPDDIPVEVWKCLGEAAVEFLASLFNRVLENLEKAYDRVPREELWYCMRKSGVAEKYVRVVQDMYERSRTVVRCDVVMDQLSEEVRQESPWTMMFADDIVICSESREQVEENLERWREGSGTVRLQGEEVKKVQEFKYLGSTVQSNGECGKEKISARIKGKVYRTVVRPAMLYGLETVSLRKRQESELEVAELKMLREARLRWFGHVQRRDRKLAYK</sequence>
<proteinExistence type="predicted"/>
<keyword evidence="1" id="KW-0175">Coiled coil</keyword>
<dbReference type="SUPFAM" id="SSF56219">
    <property type="entry name" value="DNase I-like"/>
    <property type="match status" value="1"/>
</dbReference>
<reference evidence="3" key="1">
    <citation type="submission" date="2023-06" db="EMBL/GenBank/DDBJ databases">
        <title>Male Hemibagrus guttatus genome.</title>
        <authorList>
            <person name="Bian C."/>
        </authorList>
    </citation>
    <scope>NUCLEOTIDE SEQUENCE</scope>
    <source>
        <strain evidence="3">Male_cb2023</strain>
        <tissue evidence="3">Muscle</tissue>
    </source>
</reference>
<feature type="coiled-coil region" evidence="1">
    <location>
        <begin position="317"/>
        <end position="351"/>
    </location>
</feature>
<feature type="domain" description="Endonuclease/exonuclease/phosphatase" evidence="2">
    <location>
        <begin position="43"/>
        <end position="174"/>
    </location>
</feature>
<dbReference type="Pfam" id="PF03372">
    <property type="entry name" value="Exo_endo_phos"/>
    <property type="match status" value="1"/>
</dbReference>
<evidence type="ECO:0000256" key="1">
    <source>
        <dbReference type="SAM" id="Coils"/>
    </source>
</evidence>
<protein>
    <recommendedName>
        <fullName evidence="2">Endonuclease/exonuclease/phosphatase domain-containing protein</fullName>
    </recommendedName>
</protein>
<dbReference type="PANTHER" id="PTHR23227">
    <property type="entry name" value="BUCENTAUR RELATED"/>
    <property type="match status" value="1"/>
</dbReference>
<evidence type="ECO:0000259" key="2">
    <source>
        <dbReference type="Pfam" id="PF03372"/>
    </source>
</evidence>
<evidence type="ECO:0000313" key="4">
    <source>
        <dbReference type="Proteomes" id="UP001274896"/>
    </source>
</evidence>
<accession>A0AAE0R5Z8</accession>
<dbReference type="AlphaFoldDB" id="A0AAE0R5Z8"/>
<gene>
    <name evidence="3" type="ORF">QTP70_013689</name>
</gene>
<dbReference type="InterPro" id="IPR005135">
    <property type="entry name" value="Endo/exonuclease/phosphatase"/>
</dbReference>
<organism evidence="3 4">
    <name type="scientific">Hemibagrus guttatus</name>
    <dbReference type="NCBI Taxonomy" id="175788"/>
    <lineage>
        <taxon>Eukaryota</taxon>
        <taxon>Metazoa</taxon>
        <taxon>Chordata</taxon>
        <taxon>Craniata</taxon>
        <taxon>Vertebrata</taxon>
        <taxon>Euteleostomi</taxon>
        <taxon>Actinopterygii</taxon>
        <taxon>Neopterygii</taxon>
        <taxon>Teleostei</taxon>
        <taxon>Ostariophysi</taxon>
        <taxon>Siluriformes</taxon>
        <taxon>Bagridae</taxon>
        <taxon>Hemibagrus</taxon>
    </lineage>
</organism>
<dbReference type="CDD" id="cd09076">
    <property type="entry name" value="L1-EN"/>
    <property type="match status" value="1"/>
</dbReference>
<dbReference type="InterPro" id="IPR027124">
    <property type="entry name" value="Swc5/CFDP1/2"/>
</dbReference>
<dbReference type="GO" id="GO:0003824">
    <property type="term" value="F:catalytic activity"/>
    <property type="evidence" value="ECO:0007669"/>
    <property type="project" value="InterPro"/>
</dbReference>
<dbReference type="PANTHER" id="PTHR23227:SF83">
    <property type="entry name" value="ENDONUCLEASE_EXONUCLEASE_PHOSPHATASE DOMAIN-CONTAINING PROTEIN"/>
    <property type="match status" value="1"/>
</dbReference>
<comment type="caution">
    <text evidence="3">The sequence shown here is derived from an EMBL/GenBank/DDBJ whole genome shotgun (WGS) entry which is preliminary data.</text>
</comment>
<dbReference type="Proteomes" id="UP001274896">
    <property type="component" value="Unassembled WGS sequence"/>
</dbReference>
<keyword evidence="4" id="KW-1185">Reference proteome</keyword>
<dbReference type="EMBL" id="JAUCMX010000006">
    <property type="protein sequence ID" value="KAK3543218.1"/>
    <property type="molecule type" value="Genomic_DNA"/>
</dbReference>
<evidence type="ECO:0000313" key="3">
    <source>
        <dbReference type="EMBL" id="KAK3543218.1"/>
    </source>
</evidence>
<name>A0AAE0R5Z8_9TELE</name>